<dbReference type="OrthoDB" id="1726977at2759"/>
<dbReference type="GO" id="GO:0008270">
    <property type="term" value="F:zinc ion binding"/>
    <property type="evidence" value="ECO:0007669"/>
    <property type="project" value="InterPro"/>
</dbReference>
<dbReference type="InterPro" id="IPR001584">
    <property type="entry name" value="Integrase_cat-core"/>
</dbReference>
<accession>A0A8J5YEG9</accession>
<evidence type="ECO:0000256" key="4">
    <source>
        <dbReference type="ARBA" id="ARBA00022801"/>
    </source>
</evidence>
<comment type="caution">
    <text evidence="7">The sequence shown here is derived from an EMBL/GenBank/DDBJ whole genome shotgun (WGS) entry which is preliminary data.</text>
</comment>
<dbReference type="InterPro" id="IPR036875">
    <property type="entry name" value="Znf_CCHC_sf"/>
</dbReference>
<keyword evidence="4" id="KW-0378">Hydrolase</keyword>
<reference evidence="7 8" key="1">
    <citation type="journal article" date="2021" name="bioRxiv">
        <title>The Gossypium anomalum genome as a resource for cotton improvement and evolutionary analysis of hybrid incompatibility.</title>
        <authorList>
            <person name="Grover C.E."/>
            <person name="Yuan D."/>
            <person name="Arick M.A."/>
            <person name="Miller E.R."/>
            <person name="Hu G."/>
            <person name="Peterson D.G."/>
            <person name="Wendel J.F."/>
            <person name="Udall J.A."/>
        </authorList>
    </citation>
    <scope>NUCLEOTIDE SEQUENCE [LARGE SCALE GENOMIC DNA]</scope>
    <source>
        <strain evidence="7">JFW-Udall</strain>
        <tissue evidence="7">Leaf</tissue>
    </source>
</reference>
<evidence type="ECO:0000313" key="8">
    <source>
        <dbReference type="Proteomes" id="UP000701853"/>
    </source>
</evidence>
<dbReference type="InterPro" id="IPR039537">
    <property type="entry name" value="Retrotran_Ty1/copia-like"/>
</dbReference>
<dbReference type="GO" id="GO:0004190">
    <property type="term" value="F:aspartic-type endopeptidase activity"/>
    <property type="evidence" value="ECO:0007669"/>
    <property type="project" value="UniProtKB-KW"/>
</dbReference>
<name>A0A8J5YEG9_9ROSI</name>
<keyword evidence="3" id="KW-0064">Aspartyl protease</keyword>
<organism evidence="7 8">
    <name type="scientific">Gossypium anomalum</name>
    <dbReference type="NCBI Taxonomy" id="47600"/>
    <lineage>
        <taxon>Eukaryota</taxon>
        <taxon>Viridiplantae</taxon>
        <taxon>Streptophyta</taxon>
        <taxon>Embryophyta</taxon>
        <taxon>Tracheophyta</taxon>
        <taxon>Spermatophyta</taxon>
        <taxon>Magnoliopsida</taxon>
        <taxon>eudicotyledons</taxon>
        <taxon>Gunneridae</taxon>
        <taxon>Pentapetalae</taxon>
        <taxon>rosids</taxon>
        <taxon>malvids</taxon>
        <taxon>Malvales</taxon>
        <taxon>Malvaceae</taxon>
        <taxon>Malvoideae</taxon>
        <taxon>Gossypium</taxon>
    </lineage>
</organism>
<dbReference type="GO" id="GO:0015074">
    <property type="term" value="P:DNA integration"/>
    <property type="evidence" value="ECO:0007669"/>
    <property type="project" value="InterPro"/>
</dbReference>
<dbReference type="InterPro" id="IPR013103">
    <property type="entry name" value="RVT_2"/>
</dbReference>
<dbReference type="Pfam" id="PF00665">
    <property type="entry name" value="rve"/>
    <property type="match status" value="1"/>
</dbReference>
<dbReference type="InterPro" id="IPR043502">
    <property type="entry name" value="DNA/RNA_pol_sf"/>
</dbReference>
<dbReference type="InterPro" id="IPR036397">
    <property type="entry name" value="RNaseH_sf"/>
</dbReference>
<dbReference type="Pfam" id="PF07727">
    <property type="entry name" value="RVT_2"/>
    <property type="match status" value="1"/>
</dbReference>
<proteinExistence type="predicted"/>
<dbReference type="InterPro" id="IPR054722">
    <property type="entry name" value="PolX-like_BBD"/>
</dbReference>
<dbReference type="SUPFAM" id="SSF53098">
    <property type="entry name" value="Ribonuclease H-like"/>
    <property type="match status" value="1"/>
</dbReference>
<feature type="region of interest" description="Disordered" evidence="5">
    <location>
        <begin position="201"/>
        <end position="248"/>
    </location>
</feature>
<dbReference type="PROSITE" id="PS50994">
    <property type="entry name" value="INTEGRASE"/>
    <property type="match status" value="1"/>
</dbReference>
<dbReference type="GO" id="GO:0003676">
    <property type="term" value="F:nucleic acid binding"/>
    <property type="evidence" value="ECO:0007669"/>
    <property type="project" value="InterPro"/>
</dbReference>
<evidence type="ECO:0000256" key="2">
    <source>
        <dbReference type="ARBA" id="ARBA00022723"/>
    </source>
</evidence>
<evidence type="ECO:0000313" key="7">
    <source>
        <dbReference type="EMBL" id="KAG8479757.1"/>
    </source>
</evidence>
<dbReference type="Pfam" id="PF22936">
    <property type="entry name" value="Pol_BBD"/>
    <property type="match status" value="1"/>
</dbReference>
<evidence type="ECO:0000256" key="5">
    <source>
        <dbReference type="SAM" id="MobiDB-lite"/>
    </source>
</evidence>
<dbReference type="GO" id="GO:0006508">
    <property type="term" value="P:proteolysis"/>
    <property type="evidence" value="ECO:0007669"/>
    <property type="project" value="UniProtKB-KW"/>
</dbReference>
<dbReference type="CDD" id="cd09272">
    <property type="entry name" value="RNase_HI_RT_Ty1"/>
    <property type="match status" value="1"/>
</dbReference>
<gene>
    <name evidence="7" type="ORF">CXB51_029530</name>
</gene>
<dbReference type="EMBL" id="JAHUZN010000011">
    <property type="protein sequence ID" value="KAG8479757.1"/>
    <property type="molecule type" value="Genomic_DNA"/>
</dbReference>
<dbReference type="Pfam" id="PF13976">
    <property type="entry name" value="gag_pre-integrs"/>
    <property type="match status" value="1"/>
</dbReference>
<keyword evidence="8" id="KW-1185">Reference proteome</keyword>
<keyword evidence="2" id="KW-0479">Metal-binding</keyword>
<dbReference type="Proteomes" id="UP000701853">
    <property type="component" value="Chromosome 11"/>
</dbReference>
<dbReference type="InterPro" id="IPR012337">
    <property type="entry name" value="RNaseH-like_sf"/>
</dbReference>
<feature type="domain" description="Integrase catalytic" evidence="6">
    <location>
        <begin position="499"/>
        <end position="675"/>
    </location>
</feature>
<dbReference type="InterPro" id="IPR057670">
    <property type="entry name" value="SH3_retrovirus"/>
</dbReference>
<evidence type="ECO:0000256" key="3">
    <source>
        <dbReference type="ARBA" id="ARBA00022750"/>
    </source>
</evidence>
<protein>
    <recommendedName>
        <fullName evidence="6">Integrase catalytic domain-containing protein</fullName>
    </recommendedName>
</protein>
<dbReference type="InterPro" id="IPR025724">
    <property type="entry name" value="GAG-pre-integrase_dom"/>
</dbReference>
<evidence type="ECO:0000256" key="1">
    <source>
        <dbReference type="ARBA" id="ARBA00022670"/>
    </source>
</evidence>
<sequence>MSFTAPPPPVFAGENYHIWVVKMKTYLQAQDLWSVVENDIEPPPLRANPTIAQIRQHAEESTKKHKALACLQNGVSDVIFTRIMACSTPKEAWERLKEEFMGSDKTRQQQVINLRRDFENLKMKESESIKQYSDRIMATVNSIRLLGEDFSDSRVVEMVITTLPERFESKISSLEDSRDLTTISLSELVNSLYALEQRRANRQEDHPEGAFQAKAKESSSTSQKGKKPWLDKRDKPRRDSGKRKFPPCVHCKKTTHSERFCWFRPDIQCRSCKQFGHVEKICKNKPKAPAQQQIQAQATEDLQAQEEHVFTASCFASSSKVRSNWLVDSGCSHHMASDESLFKDLDRSYVSKIRIGNGELIEAKGKGSVSVSTCSGNKVISDVLFVPDIDQNLLSVGQLVEKGYSLVFKNDSCVIKDCHGQEMITVGMVDKCFMLDVNQLENKAYASLADNAGLWHRRFGHVNFRSLDMLQKQNLVENMSKVEASDSVCDVCQFGKQSRLPFPVNQAWRARERLELVHSDICGPMKSSSLNDSKYFVLFIDDLTRFCWVYFMKHKSEVLEAFSKFKALVENQTGCKIKALRTDNGAEYLSERFQKLCELAGIHHQLTTVYTPQQNGVCERKNRTVMNMTRCLLFQSKLPSRFWAEAVNTSVYLLNKLPTRAVKDKTPFEAWYGLKPSVSHLKVFGCMCYALIPAERRTKLERRSAPGIFVGYSSTKKGYRVYDPSTKKILVSRDIRFDEEKFWSWDESESSQFDEDQLDISLEPAENELESGDIDDPPVRGTRTIADIYHRCNVAIVEPSCYEEAARNRNWKKAMEAELEMIRKNETWDLVDRPDQKKVIGVKWVFRAKFNSDGSLNKHKAKLVVKGYSQEYGTDFMETFAPVARLDTIKLLFALAAQKQWKIHQLDVKSAFLNGFLKEEIYIEQPEGFKIPGAENKIYRLKKALYGLKQVPRAWYDRVDAYLCKLGFEKSLSEPTLYVKKAKDETLLIISIYVDDLLVTGSRTELINDFKTQMKEMFDMTDLGAMTYFLGMEVNQSDQGIFISQQAFALKILDKFCMSNCKSVNTPMAQGEKLTSFGNQERVDEKEYRSLVGCLLYLTATRPDLMHAVSLLSRFMHCCDTSHFKAAKRVLRYLKGTSKLGVMFKKENKLKLVGYSDSDWAGSADDMRSTSGYFFTLGSGAFCWSSKKQQTVAQSTAEAEYIAAAAAVNQAIWLRKLLSDLNEEQSEATAIMVDNQSAVAIAKNPVFHGKTKHFKIKFHFVREAEQTGEVSLIHCNSQDQLADILTKPLGTFRFEALKEMIGVCCIQTKEEC</sequence>
<keyword evidence="1" id="KW-0645">Protease</keyword>
<dbReference type="SUPFAM" id="SSF57756">
    <property type="entry name" value="Retrovirus zinc finger-like domains"/>
    <property type="match status" value="1"/>
</dbReference>
<feature type="compositionally biased region" description="Basic and acidic residues" evidence="5">
    <location>
        <begin position="228"/>
        <end position="239"/>
    </location>
</feature>
<dbReference type="Gene3D" id="3.30.420.10">
    <property type="entry name" value="Ribonuclease H-like superfamily/Ribonuclease H"/>
    <property type="match status" value="1"/>
</dbReference>
<evidence type="ECO:0000259" key="6">
    <source>
        <dbReference type="PROSITE" id="PS50994"/>
    </source>
</evidence>
<dbReference type="Pfam" id="PF25597">
    <property type="entry name" value="SH3_retrovirus"/>
    <property type="match status" value="1"/>
</dbReference>
<dbReference type="PANTHER" id="PTHR42648:SF18">
    <property type="entry name" value="RETROTRANSPOSON, UNCLASSIFIED-LIKE PROTEIN"/>
    <property type="match status" value="1"/>
</dbReference>
<dbReference type="SUPFAM" id="SSF56672">
    <property type="entry name" value="DNA/RNA polymerases"/>
    <property type="match status" value="1"/>
</dbReference>
<dbReference type="Pfam" id="PF14223">
    <property type="entry name" value="Retrotran_gag_2"/>
    <property type="match status" value="1"/>
</dbReference>
<dbReference type="PANTHER" id="PTHR42648">
    <property type="entry name" value="TRANSPOSASE, PUTATIVE-RELATED"/>
    <property type="match status" value="1"/>
</dbReference>